<dbReference type="Proteomes" id="UP000323506">
    <property type="component" value="Chromosome A13"/>
</dbReference>
<dbReference type="PANTHER" id="PTHR32444:SF10">
    <property type="entry name" value="CURCULIN-LIKE (MANNOSE-BINDING) LECTIN FAMILY PROTEIN-RELATED"/>
    <property type="match status" value="1"/>
</dbReference>
<dbReference type="GO" id="GO:0009505">
    <property type="term" value="C:plant-type cell wall"/>
    <property type="evidence" value="ECO:0007669"/>
    <property type="project" value="TreeGrafter"/>
</dbReference>
<dbReference type="Pfam" id="PF01453">
    <property type="entry name" value="B_lectin"/>
    <property type="match status" value="1"/>
</dbReference>
<evidence type="ECO:0008006" key="9">
    <source>
        <dbReference type="Google" id="ProtNLM"/>
    </source>
</evidence>
<dbReference type="CDD" id="cd00028">
    <property type="entry name" value="B_lectin"/>
    <property type="match status" value="1"/>
</dbReference>
<gene>
    <name evidence="7" type="ORF">ES288_A13G176600v1</name>
</gene>
<evidence type="ECO:0000259" key="5">
    <source>
        <dbReference type="PROSITE" id="PS50927"/>
    </source>
</evidence>
<keyword evidence="2" id="KW-1015">Disulfide bond</keyword>
<evidence type="ECO:0000256" key="4">
    <source>
        <dbReference type="SAM" id="Phobius"/>
    </source>
</evidence>
<dbReference type="CDD" id="cd01098">
    <property type="entry name" value="PAN_AP_plant"/>
    <property type="match status" value="1"/>
</dbReference>
<dbReference type="PANTHER" id="PTHR32444">
    <property type="entry name" value="BULB-TYPE LECTIN DOMAIN-CONTAINING PROTEIN"/>
    <property type="match status" value="1"/>
</dbReference>
<protein>
    <recommendedName>
        <fullName evidence="9">Bulb-type lectin domain-containing protein</fullName>
    </recommendedName>
</protein>
<evidence type="ECO:0000313" key="8">
    <source>
        <dbReference type="Proteomes" id="UP000323506"/>
    </source>
</evidence>
<name>A0A5D2E109_GOSDA</name>
<evidence type="ECO:0000313" key="7">
    <source>
        <dbReference type="EMBL" id="TYG86985.1"/>
    </source>
</evidence>
<proteinExistence type="predicted"/>
<accession>A0A5D2E109</accession>
<dbReference type="PROSITE" id="PS50927">
    <property type="entry name" value="BULB_LECTIN"/>
    <property type="match status" value="1"/>
</dbReference>
<reference evidence="7 8" key="1">
    <citation type="submission" date="2019-06" db="EMBL/GenBank/DDBJ databases">
        <title>WGS assembly of Gossypium darwinii.</title>
        <authorList>
            <person name="Chen Z.J."/>
            <person name="Sreedasyam A."/>
            <person name="Ando A."/>
            <person name="Song Q."/>
            <person name="De L."/>
            <person name="Hulse-Kemp A."/>
            <person name="Ding M."/>
            <person name="Ye W."/>
            <person name="Kirkbride R."/>
            <person name="Jenkins J."/>
            <person name="Plott C."/>
            <person name="Lovell J."/>
            <person name="Lin Y.-M."/>
            <person name="Vaughn R."/>
            <person name="Liu B."/>
            <person name="Li W."/>
            <person name="Simpson S."/>
            <person name="Scheffler B."/>
            <person name="Saski C."/>
            <person name="Grover C."/>
            <person name="Hu G."/>
            <person name="Conover J."/>
            <person name="Carlson J."/>
            <person name="Shu S."/>
            <person name="Boston L."/>
            <person name="Williams M."/>
            <person name="Peterson D."/>
            <person name="Mcgee K."/>
            <person name="Jones D."/>
            <person name="Wendel J."/>
            <person name="Stelly D."/>
            <person name="Grimwood J."/>
            <person name="Schmutz J."/>
        </authorList>
    </citation>
    <scope>NUCLEOTIDE SEQUENCE [LARGE SCALE GENOMIC DNA]</scope>
    <source>
        <strain evidence="7">1808015.09</strain>
    </source>
</reference>
<feature type="domain" description="Apple" evidence="6">
    <location>
        <begin position="399"/>
        <end position="477"/>
    </location>
</feature>
<keyword evidence="4" id="KW-0472">Membrane</keyword>
<keyword evidence="1" id="KW-0732">Signal</keyword>
<dbReference type="InterPro" id="IPR036426">
    <property type="entry name" value="Bulb-type_lectin_dom_sf"/>
</dbReference>
<keyword evidence="4" id="KW-1133">Transmembrane helix</keyword>
<feature type="domain" description="Bulb-type lectin" evidence="5">
    <location>
        <begin position="68"/>
        <end position="199"/>
    </location>
</feature>
<feature type="transmembrane region" description="Helical" evidence="4">
    <location>
        <begin position="38"/>
        <end position="61"/>
    </location>
</feature>
<evidence type="ECO:0000259" key="6">
    <source>
        <dbReference type="PROSITE" id="PS50948"/>
    </source>
</evidence>
<evidence type="ECO:0000256" key="1">
    <source>
        <dbReference type="ARBA" id="ARBA00022729"/>
    </source>
</evidence>
<dbReference type="PIRSF" id="PIRSF002686">
    <property type="entry name" value="SLG"/>
    <property type="match status" value="1"/>
</dbReference>
<keyword evidence="3" id="KW-0325">Glycoprotein</keyword>
<dbReference type="InterPro" id="IPR035446">
    <property type="entry name" value="SLSG/EP1"/>
</dbReference>
<evidence type="ECO:0000256" key="2">
    <source>
        <dbReference type="ARBA" id="ARBA00023157"/>
    </source>
</evidence>
<organism evidence="7 8">
    <name type="scientific">Gossypium darwinii</name>
    <name type="common">Darwin's cotton</name>
    <name type="synonym">Gossypium barbadense var. darwinii</name>
    <dbReference type="NCBI Taxonomy" id="34276"/>
    <lineage>
        <taxon>Eukaryota</taxon>
        <taxon>Viridiplantae</taxon>
        <taxon>Streptophyta</taxon>
        <taxon>Embryophyta</taxon>
        <taxon>Tracheophyta</taxon>
        <taxon>Spermatophyta</taxon>
        <taxon>Magnoliopsida</taxon>
        <taxon>eudicotyledons</taxon>
        <taxon>Gunneridae</taxon>
        <taxon>Pentapetalae</taxon>
        <taxon>rosids</taxon>
        <taxon>malvids</taxon>
        <taxon>Malvales</taxon>
        <taxon>Malvaceae</taxon>
        <taxon>Malvoideae</taxon>
        <taxon>Gossypium</taxon>
    </lineage>
</organism>
<dbReference type="EMBL" id="CM017700">
    <property type="protein sequence ID" value="TYG86985.1"/>
    <property type="molecule type" value="Genomic_DNA"/>
</dbReference>
<keyword evidence="4" id="KW-0812">Transmembrane</keyword>
<dbReference type="Gene3D" id="2.90.10.10">
    <property type="entry name" value="Bulb-type lectin domain"/>
    <property type="match status" value="1"/>
</dbReference>
<keyword evidence="8" id="KW-1185">Reference proteome</keyword>
<dbReference type="SUPFAM" id="SSF51110">
    <property type="entry name" value="alpha-D-mannose-specific plant lectins"/>
    <property type="match status" value="1"/>
</dbReference>
<sequence length="477" mass="54167">MNITLTLFFFLKFLWDDYKPLQVIASTQISKQLKAFQFSFHFAFTTMRLIFLFLFTVFFIAKATVPPSETFQYVNEGELGPYIIEYDGNYRALPPFSAPFQLCFYNTTPNAYTLALRMGLTRSESLFRWVWEANRGNPVRENATLTFGSDGNLVLADVDGRIAWQTNTANKGVTGFKVLPNGNMVLHDSKGNFIWQSFDYPTDTLLAGQSLRLGGATKLVSRASAMNNSDGPYSLVMESKALVLYYKASNTPRPILYFNHEYWVNVRKGPLEYVKFDSTSEDDEGTAYGLNLEYQVANSSTGGTLRIGRPNYNSTLSFLRLGMDGNLKVYTYYDPVFDSAWEVTFTLFSRDSFWSSECQLPERCGELGLCEDSQCVACPSPNGLLGWSKDCDVKKLSSCNEKDFNYYKLDGVDHFMTTYTRGNAIKQDECGNKCTKDCKCMGYFYNQETSRCWMAYDLKTLTRVANSTHVAYIKAPK</sequence>
<dbReference type="InterPro" id="IPR001480">
    <property type="entry name" value="Bulb-type_lectin_dom"/>
</dbReference>
<dbReference type="InterPro" id="IPR003609">
    <property type="entry name" value="Pan_app"/>
</dbReference>
<dbReference type="PROSITE" id="PS50948">
    <property type="entry name" value="PAN"/>
    <property type="match status" value="1"/>
</dbReference>
<dbReference type="AlphaFoldDB" id="A0A5D2E109"/>
<evidence type="ECO:0000256" key="3">
    <source>
        <dbReference type="ARBA" id="ARBA00023180"/>
    </source>
</evidence>
<dbReference type="SMART" id="SM00108">
    <property type="entry name" value="B_lectin"/>
    <property type="match status" value="1"/>
</dbReference>